<dbReference type="Pfam" id="PF00651">
    <property type="entry name" value="BTB"/>
    <property type="match status" value="1"/>
</dbReference>
<feature type="non-terminal residue" evidence="3">
    <location>
        <position position="342"/>
    </location>
</feature>
<dbReference type="PANTHER" id="PTHR47022">
    <property type="entry name" value="BTB AND MATH DOMAIN-CONTAINING PROTEIN 36-RELATED"/>
    <property type="match status" value="1"/>
</dbReference>
<protein>
    <recommendedName>
        <fullName evidence="5">BTB domain-containing protein</fullName>
    </recommendedName>
</protein>
<dbReference type="SUPFAM" id="SSF54695">
    <property type="entry name" value="POZ domain"/>
    <property type="match status" value="1"/>
</dbReference>
<dbReference type="Pfam" id="PF00917">
    <property type="entry name" value="MATH"/>
    <property type="match status" value="1"/>
</dbReference>
<dbReference type="PANTHER" id="PTHR47022:SF1">
    <property type="entry name" value="BTB AND MATH DOMAIN-CONTAINING PROTEIN 36-RELATED"/>
    <property type="match status" value="1"/>
</dbReference>
<evidence type="ECO:0000259" key="2">
    <source>
        <dbReference type="PROSITE" id="PS50144"/>
    </source>
</evidence>
<dbReference type="AlphaFoldDB" id="A0AAN5D2Y2"/>
<dbReference type="EMBL" id="BTRK01000005">
    <property type="protein sequence ID" value="GMR55406.1"/>
    <property type="molecule type" value="Genomic_DNA"/>
</dbReference>
<dbReference type="PROSITE" id="PS50144">
    <property type="entry name" value="MATH"/>
    <property type="match status" value="1"/>
</dbReference>
<gene>
    <name evidence="3" type="ORF">PMAYCL1PPCAC_25601</name>
</gene>
<evidence type="ECO:0008006" key="5">
    <source>
        <dbReference type="Google" id="ProtNLM"/>
    </source>
</evidence>
<proteinExistence type="predicted"/>
<name>A0AAN5D2Y2_9BILA</name>
<accession>A0AAN5D2Y2</accession>
<dbReference type="PROSITE" id="PS50097">
    <property type="entry name" value="BTB"/>
    <property type="match status" value="1"/>
</dbReference>
<evidence type="ECO:0000313" key="4">
    <source>
        <dbReference type="Proteomes" id="UP001328107"/>
    </source>
</evidence>
<keyword evidence="4" id="KW-1185">Reference proteome</keyword>
<evidence type="ECO:0000313" key="3">
    <source>
        <dbReference type="EMBL" id="GMR55406.1"/>
    </source>
</evidence>
<dbReference type="InterPro" id="IPR011333">
    <property type="entry name" value="SKP1/BTB/POZ_sf"/>
</dbReference>
<comment type="caution">
    <text evidence="3">The sequence shown here is derived from an EMBL/GenBank/DDBJ whole genome shotgun (WGS) entry which is preliminary data.</text>
</comment>
<reference evidence="4" key="1">
    <citation type="submission" date="2022-10" db="EMBL/GenBank/DDBJ databases">
        <title>Genome assembly of Pristionchus species.</title>
        <authorList>
            <person name="Yoshida K."/>
            <person name="Sommer R.J."/>
        </authorList>
    </citation>
    <scope>NUCLEOTIDE SEQUENCE [LARGE SCALE GENOMIC DNA]</scope>
    <source>
        <strain evidence="4">RS5460</strain>
    </source>
</reference>
<feature type="domain" description="BTB" evidence="1">
    <location>
        <begin position="127"/>
        <end position="186"/>
    </location>
</feature>
<dbReference type="CDD" id="cd18186">
    <property type="entry name" value="BTB_POZ_ZBTB_KLHL-like"/>
    <property type="match status" value="1"/>
</dbReference>
<dbReference type="Proteomes" id="UP001328107">
    <property type="component" value="Unassembled WGS sequence"/>
</dbReference>
<dbReference type="InterPro" id="IPR000210">
    <property type="entry name" value="BTB/POZ_dom"/>
</dbReference>
<evidence type="ECO:0000259" key="1">
    <source>
        <dbReference type="PROSITE" id="PS50097"/>
    </source>
</evidence>
<dbReference type="Gene3D" id="3.30.710.10">
    <property type="entry name" value="Potassium Channel Kv1.1, Chain A"/>
    <property type="match status" value="1"/>
</dbReference>
<organism evidence="3 4">
    <name type="scientific">Pristionchus mayeri</name>
    <dbReference type="NCBI Taxonomy" id="1317129"/>
    <lineage>
        <taxon>Eukaryota</taxon>
        <taxon>Metazoa</taxon>
        <taxon>Ecdysozoa</taxon>
        <taxon>Nematoda</taxon>
        <taxon>Chromadorea</taxon>
        <taxon>Rhabditida</taxon>
        <taxon>Rhabditina</taxon>
        <taxon>Diplogasteromorpha</taxon>
        <taxon>Diplogasteroidea</taxon>
        <taxon>Neodiplogasteridae</taxon>
        <taxon>Pristionchus</taxon>
    </lineage>
</organism>
<dbReference type="InterPro" id="IPR002083">
    <property type="entry name" value="MATH/TRAF_dom"/>
</dbReference>
<dbReference type="SMART" id="SM00225">
    <property type="entry name" value="BTB"/>
    <property type="match status" value="1"/>
</dbReference>
<sequence>MTDNSKLVLRWEINNSTADHAEGNAESEMLNQEGYKWIASFEKRNDNVFADFFLECGVDHTGQWKCEADVKYSLLYTSGMKTNHEKSVQSFNVNDKFIVSFEIHITSADSDELFADPDMFAVPNNKSNVILKIGGKDLHVSKEFLAVHSPVFDEMFFGDFAEKEKEEVEIKDVVYEEFLDLLHLLYREIEISDRTVPHILKLADRFQMTDLLKESENHLTHSNGIGEAKKLLLADQYRLTSLKVKIHFSIHRRGMVHVLFQSTPEYANFSADLKVAICDRIMELYIPIMENPTFVFRWEINNASSAHAARRVESEVFDNGGFKWFAFARTFCSLCISSIIEL</sequence>
<feature type="domain" description="MATH" evidence="2">
    <location>
        <begin position="293"/>
        <end position="342"/>
    </location>
</feature>